<gene>
    <name evidence="2" type="ORF">SAMN06269185_1603</name>
</gene>
<feature type="compositionally biased region" description="Polar residues" evidence="1">
    <location>
        <begin position="1"/>
        <end position="12"/>
    </location>
</feature>
<accession>A0A285NTH5</accession>
<evidence type="ECO:0000313" key="3">
    <source>
        <dbReference type="Proteomes" id="UP000219453"/>
    </source>
</evidence>
<reference evidence="2 3" key="1">
    <citation type="submission" date="2017-09" db="EMBL/GenBank/DDBJ databases">
        <authorList>
            <person name="Ehlers B."/>
            <person name="Leendertz F.H."/>
        </authorList>
    </citation>
    <scope>NUCLEOTIDE SEQUENCE [LARGE SCALE GENOMIC DNA]</scope>
    <source>
        <strain evidence="2 3">DSM 27208</strain>
    </source>
</reference>
<evidence type="ECO:0000256" key="1">
    <source>
        <dbReference type="SAM" id="MobiDB-lite"/>
    </source>
</evidence>
<dbReference type="AlphaFoldDB" id="A0A285NTH5"/>
<organism evidence="2 3">
    <name type="scientific">Natronoarchaeum philippinense</name>
    <dbReference type="NCBI Taxonomy" id="558529"/>
    <lineage>
        <taxon>Archaea</taxon>
        <taxon>Methanobacteriati</taxon>
        <taxon>Methanobacteriota</taxon>
        <taxon>Stenosarchaea group</taxon>
        <taxon>Halobacteria</taxon>
        <taxon>Halobacteriales</taxon>
        <taxon>Natronoarchaeaceae</taxon>
    </lineage>
</organism>
<proteinExistence type="predicted"/>
<protein>
    <submittedName>
        <fullName evidence="2">Uncharacterized protein</fullName>
    </submittedName>
</protein>
<dbReference type="EMBL" id="OBEJ01000002">
    <property type="protein sequence ID" value="SNZ12307.1"/>
    <property type="molecule type" value="Genomic_DNA"/>
</dbReference>
<sequence>MASSQLKVNQPTTRERSHPKAPPKRPGANLRGYGTGLATVILFPRLNRANRITYVNELTNTGQHFPPVQLTANNASVTVRADEISHLLT</sequence>
<name>A0A285NTH5_NATPI</name>
<feature type="region of interest" description="Disordered" evidence="1">
    <location>
        <begin position="1"/>
        <end position="32"/>
    </location>
</feature>
<evidence type="ECO:0000313" key="2">
    <source>
        <dbReference type="EMBL" id="SNZ12307.1"/>
    </source>
</evidence>
<keyword evidence="3" id="KW-1185">Reference proteome</keyword>
<dbReference type="Proteomes" id="UP000219453">
    <property type="component" value="Unassembled WGS sequence"/>
</dbReference>